<comment type="caution">
    <text evidence="3">The sequence shown here is derived from an EMBL/GenBank/DDBJ whole genome shotgun (WGS) entry which is preliminary data.</text>
</comment>
<accession>A0ABP8NFH0</accession>
<dbReference type="InterPro" id="IPR050640">
    <property type="entry name" value="Bact_2-comp_sensor_kinase"/>
</dbReference>
<dbReference type="SUPFAM" id="SSF55874">
    <property type="entry name" value="ATPase domain of HSP90 chaperone/DNA topoisomerase II/histidine kinase"/>
    <property type="match status" value="1"/>
</dbReference>
<keyword evidence="1" id="KW-0812">Transmembrane</keyword>
<name>A0ABP8NFH0_9BACT</name>
<dbReference type="PANTHER" id="PTHR34220:SF7">
    <property type="entry name" value="SENSOR HISTIDINE KINASE YPDA"/>
    <property type="match status" value="1"/>
</dbReference>
<evidence type="ECO:0000256" key="1">
    <source>
        <dbReference type="SAM" id="Phobius"/>
    </source>
</evidence>
<keyword evidence="4" id="KW-1185">Reference proteome</keyword>
<dbReference type="InterPro" id="IPR010559">
    <property type="entry name" value="Sig_transdc_His_kin_internal"/>
</dbReference>
<organism evidence="3 4">
    <name type="scientific">Nemorincola caseinilytica</name>
    <dbReference type="NCBI Taxonomy" id="2054315"/>
    <lineage>
        <taxon>Bacteria</taxon>
        <taxon>Pseudomonadati</taxon>
        <taxon>Bacteroidota</taxon>
        <taxon>Chitinophagia</taxon>
        <taxon>Chitinophagales</taxon>
        <taxon>Chitinophagaceae</taxon>
        <taxon>Nemorincola</taxon>
    </lineage>
</organism>
<keyword evidence="1" id="KW-0472">Membrane</keyword>
<feature type="transmembrane region" description="Helical" evidence="1">
    <location>
        <begin position="48"/>
        <end position="69"/>
    </location>
</feature>
<dbReference type="Proteomes" id="UP001500067">
    <property type="component" value="Unassembled WGS sequence"/>
</dbReference>
<dbReference type="PANTHER" id="PTHR34220">
    <property type="entry name" value="SENSOR HISTIDINE KINASE YPDA"/>
    <property type="match status" value="1"/>
</dbReference>
<sequence length="348" mass="40549">MYSKMYEMYPKTILSELTGRVSRNVIFWLLIALYLEAGRATIWPAFPVSLMVLLVSYGIPGYVHDLVLIPRFLVRRHYATYISLLVLLLALTTAWSYYITRWVNERMPELDHMGEMEDVAMPYHIFPSVMILAMLTFGKLVADAIQNERRVEQLEQERLTSELSSLRAQINPHFLFNALNTIYGMARRQDKHTPDAVIKLSDILRYGIYECEGREPTLARELEVMRQYIEFARLRMHDKEGIVLNEDIKNAEALHIAPMLLTPFVENAIKHGDGGGIAVNMYMRGNRLYFECSNRYEHKASLPQTYMQSGIGIKNVRRRLELLYKDRYELRITDTDGIFLVELNIELQ</sequence>
<dbReference type="Gene3D" id="3.30.565.10">
    <property type="entry name" value="Histidine kinase-like ATPase, C-terminal domain"/>
    <property type="match status" value="1"/>
</dbReference>
<reference evidence="4" key="1">
    <citation type="journal article" date="2019" name="Int. J. Syst. Evol. Microbiol.">
        <title>The Global Catalogue of Microorganisms (GCM) 10K type strain sequencing project: providing services to taxonomists for standard genome sequencing and annotation.</title>
        <authorList>
            <consortium name="The Broad Institute Genomics Platform"/>
            <consortium name="The Broad Institute Genome Sequencing Center for Infectious Disease"/>
            <person name="Wu L."/>
            <person name="Ma J."/>
        </authorList>
    </citation>
    <scope>NUCLEOTIDE SEQUENCE [LARGE SCALE GENOMIC DNA]</scope>
    <source>
        <strain evidence="4">JCM 32105</strain>
    </source>
</reference>
<dbReference type="Pfam" id="PF06580">
    <property type="entry name" value="His_kinase"/>
    <property type="match status" value="1"/>
</dbReference>
<gene>
    <name evidence="3" type="ORF">GCM10023093_15650</name>
</gene>
<feature type="domain" description="Signal transduction histidine kinase internal region" evidence="2">
    <location>
        <begin position="162"/>
        <end position="239"/>
    </location>
</feature>
<evidence type="ECO:0000259" key="2">
    <source>
        <dbReference type="Pfam" id="PF06580"/>
    </source>
</evidence>
<dbReference type="InterPro" id="IPR036890">
    <property type="entry name" value="HATPase_C_sf"/>
</dbReference>
<dbReference type="EMBL" id="BAABFA010000010">
    <property type="protein sequence ID" value="GAA4464716.1"/>
    <property type="molecule type" value="Genomic_DNA"/>
</dbReference>
<proteinExistence type="predicted"/>
<evidence type="ECO:0000313" key="4">
    <source>
        <dbReference type="Proteomes" id="UP001500067"/>
    </source>
</evidence>
<feature type="transmembrane region" description="Helical" evidence="1">
    <location>
        <begin position="21"/>
        <end position="42"/>
    </location>
</feature>
<protein>
    <recommendedName>
        <fullName evidence="2">Signal transduction histidine kinase internal region domain-containing protein</fullName>
    </recommendedName>
</protein>
<feature type="transmembrane region" description="Helical" evidence="1">
    <location>
        <begin position="81"/>
        <end position="100"/>
    </location>
</feature>
<feature type="transmembrane region" description="Helical" evidence="1">
    <location>
        <begin position="120"/>
        <end position="142"/>
    </location>
</feature>
<evidence type="ECO:0000313" key="3">
    <source>
        <dbReference type="EMBL" id="GAA4464716.1"/>
    </source>
</evidence>
<keyword evidence="1" id="KW-1133">Transmembrane helix</keyword>